<evidence type="ECO:0000313" key="3">
    <source>
        <dbReference type="Proteomes" id="UP001595616"/>
    </source>
</evidence>
<proteinExistence type="predicted"/>
<evidence type="ECO:0000259" key="1">
    <source>
        <dbReference type="Pfam" id="PF05368"/>
    </source>
</evidence>
<dbReference type="PANTHER" id="PTHR43162:SF1">
    <property type="entry name" value="PRESTALK A DIFFERENTIATION PROTEIN A"/>
    <property type="match status" value="1"/>
</dbReference>
<dbReference type="InterPro" id="IPR036291">
    <property type="entry name" value="NAD(P)-bd_dom_sf"/>
</dbReference>
<gene>
    <name evidence="2" type="ORF">ACFOOI_10670</name>
</gene>
<accession>A0ABV7YY48</accession>
<comment type="caution">
    <text evidence="2">The sequence shown here is derived from an EMBL/GenBank/DDBJ whole genome shotgun (WGS) entry which is preliminary data.</text>
</comment>
<organism evidence="2 3">
    <name type="scientific">Lacihabitans lacunae</name>
    <dbReference type="NCBI Taxonomy" id="1028214"/>
    <lineage>
        <taxon>Bacteria</taxon>
        <taxon>Pseudomonadati</taxon>
        <taxon>Bacteroidota</taxon>
        <taxon>Cytophagia</taxon>
        <taxon>Cytophagales</taxon>
        <taxon>Leadbetterellaceae</taxon>
        <taxon>Lacihabitans</taxon>
    </lineage>
</organism>
<dbReference type="SUPFAM" id="SSF51735">
    <property type="entry name" value="NAD(P)-binding Rossmann-fold domains"/>
    <property type="match status" value="1"/>
</dbReference>
<dbReference type="EMBL" id="JBHRYQ010000001">
    <property type="protein sequence ID" value="MFC3811118.1"/>
    <property type="molecule type" value="Genomic_DNA"/>
</dbReference>
<dbReference type="Gene3D" id="3.40.50.720">
    <property type="entry name" value="NAD(P)-binding Rossmann-like Domain"/>
    <property type="match status" value="1"/>
</dbReference>
<protein>
    <submittedName>
        <fullName evidence="2">NmrA family NAD(P)-binding protein</fullName>
    </submittedName>
</protein>
<dbReference type="InterPro" id="IPR008030">
    <property type="entry name" value="NmrA-like"/>
</dbReference>
<reference evidence="3" key="1">
    <citation type="journal article" date="2019" name="Int. J. Syst. Evol. Microbiol.">
        <title>The Global Catalogue of Microorganisms (GCM) 10K type strain sequencing project: providing services to taxonomists for standard genome sequencing and annotation.</title>
        <authorList>
            <consortium name="The Broad Institute Genomics Platform"/>
            <consortium name="The Broad Institute Genome Sequencing Center for Infectious Disease"/>
            <person name="Wu L."/>
            <person name="Ma J."/>
        </authorList>
    </citation>
    <scope>NUCLEOTIDE SEQUENCE [LARGE SCALE GENOMIC DNA]</scope>
    <source>
        <strain evidence="3">CECT 7956</strain>
    </source>
</reference>
<feature type="domain" description="NmrA-like" evidence="1">
    <location>
        <begin position="3"/>
        <end position="249"/>
    </location>
</feature>
<dbReference type="Gene3D" id="3.90.25.10">
    <property type="entry name" value="UDP-galactose 4-epimerase, domain 1"/>
    <property type="match status" value="1"/>
</dbReference>
<dbReference type="InterPro" id="IPR051604">
    <property type="entry name" value="Ergot_Alk_Oxidoreductase"/>
</dbReference>
<sequence>MEQVVVLGATGNIGTAVLKNLQNRNVEVFAGVQSEKDFEKVSQLGAKPIVVNFTDQDSLNQALKGKDRVFLVTPLMQNPEAVTQMLIKAAKLNGLKHLIRSTASGADSNGQIQMARWAGASEDLIKASGLNYTIIRPYSFLQNFINFHSQTIKAYNGFYLPVGDAKLSMLDINDLGEVAAIALTSDEHFGKTYELSGLTYTNEGLAETLSTILGRKITYIDVPEEKAKQSMLSNHMPEWMVNAMMELNYITKQGWTAGYSDDFKNITGREYTNAETFFTNNKQAFL</sequence>
<dbReference type="PANTHER" id="PTHR43162">
    <property type="match status" value="1"/>
</dbReference>
<dbReference type="Pfam" id="PF05368">
    <property type="entry name" value="NmrA"/>
    <property type="match status" value="1"/>
</dbReference>
<evidence type="ECO:0000313" key="2">
    <source>
        <dbReference type="EMBL" id="MFC3811118.1"/>
    </source>
</evidence>
<dbReference type="RefSeq" id="WP_379837839.1">
    <property type="nucleotide sequence ID" value="NZ_JBHRYQ010000001.1"/>
</dbReference>
<name>A0ABV7YY48_9BACT</name>
<dbReference type="Proteomes" id="UP001595616">
    <property type="component" value="Unassembled WGS sequence"/>
</dbReference>
<keyword evidence="3" id="KW-1185">Reference proteome</keyword>